<dbReference type="EMBL" id="CP000479">
    <property type="protein sequence ID" value="ABK64715.1"/>
    <property type="molecule type" value="Genomic_DNA"/>
</dbReference>
<dbReference type="InterPro" id="IPR014942">
    <property type="entry name" value="AbiEii"/>
</dbReference>
<evidence type="ECO:0008006" key="3">
    <source>
        <dbReference type="Google" id="ProtNLM"/>
    </source>
</evidence>
<dbReference type="AlphaFoldDB" id="A0A0H2ZSD7"/>
<evidence type="ECO:0000313" key="2">
    <source>
        <dbReference type="Proteomes" id="UP000001574"/>
    </source>
</evidence>
<dbReference type="Proteomes" id="UP000001574">
    <property type="component" value="Chromosome"/>
</dbReference>
<name>A0A0H2ZSD7_MYCA1</name>
<dbReference type="HOGENOM" id="CLU_069582_1_0_11"/>
<dbReference type="Pfam" id="PF08843">
    <property type="entry name" value="AbiEii"/>
    <property type="match status" value="1"/>
</dbReference>
<proteinExistence type="predicted"/>
<protein>
    <recommendedName>
        <fullName evidence="3">Nucleotidyl transferase AbiEii/AbiGii toxin family protein</fullName>
    </recommendedName>
</protein>
<reference evidence="1 2" key="1">
    <citation type="submission" date="2006-10" db="EMBL/GenBank/DDBJ databases">
        <authorList>
            <person name="Fleischmann R.D."/>
            <person name="Dodson R.J."/>
            <person name="Haft D.H."/>
            <person name="Merkel J.S."/>
            <person name="Nelson W.C."/>
            <person name="Fraser C.M."/>
        </authorList>
    </citation>
    <scope>NUCLEOTIDE SEQUENCE [LARGE SCALE GENOMIC DNA]</scope>
    <source>
        <strain evidence="1 2">104</strain>
    </source>
</reference>
<gene>
    <name evidence="1" type="ordered locus">MAV_5026</name>
</gene>
<accession>A0A0H2ZSD7</accession>
<organism evidence="1 2">
    <name type="scientific">Mycobacterium avium (strain 104)</name>
    <dbReference type="NCBI Taxonomy" id="243243"/>
    <lineage>
        <taxon>Bacteria</taxon>
        <taxon>Bacillati</taxon>
        <taxon>Actinomycetota</taxon>
        <taxon>Actinomycetes</taxon>
        <taxon>Mycobacteriales</taxon>
        <taxon>Mycobacteriaceae</taxon>
        <taxon>Mycobacterium</taxon>
        <taxon>Mycobacterium avium complex (MAC)</taxon>
    </lineage>
</organism>
<evidence type="ECO:0000313" key="1">
    <source>
        <dbReference type="EMBL" id="ABK64715.1"/>
    </source>
</evidence>
<sequence>MASREAGVGLDRLRRRVLFERIMARLQAAEPGLWVLKGGMALEVRLSDAARVTKDIDVGLRDDVLSPAVLHERLIDALSDDPFGDRFIFEVSEPTALREDGGGHLTWRVPVAAFLAGKPFGAIKLDVSPRAHELQATDQLPLPNSLDFAGIPTTEVEIVDVHRHAAEKFHAMTRDFEDRENSRVRDLLDLVLLIENDLLNSGLVADAARAVWAERNGTGPPRPLPALPSSWPARYAQLADDHDVEARTFPQAVALVQSLWNQMYPTEKGQ</sequence>
<dbReference type="KEGG" id="mav:MAV_5026"/>